<keyword evidence="1" id="KW-0472">Membrane</keyword>
<feature type="transmembrane region" description="Helical" evidence="1">
    <location>
        <begin position="228"/>
        <end position="251"/>
    </location>
</feature>
<comment type="caution">
    <text evidence="2">The sequence shown here is derived from an EMBL/GenBank/DDBJ whole genome shotgun (WGS) entry which is preliminary data.</text>
</comment>
<accession>A0A9Q0LME1</accession>
<feature type="transmembrane region" description="Helical" evidence="1">
    <location>
        <begin position="266"/>
        <end position="289"/>
    </location>
</feature>
<reference evidence="2" key="1">
    <citation type="submission" date="2022-10" db="EMBL/GenBank/DDBJ databases">
        <title>Novel sulphate-reducing endosymbionts in the free-living metamonad Anaeramoeba.</title>
        <authorList>
            <person name="Jerlstrom-Hultqvist J."/>
            <person name="Cepicka I."/>
            <person name="Gallot-Lavallee L."/>
            <person name="Salas-Leiva D."/>
            <person name="Curtis B.A."/>
            <person name="Zahonova K."/>
            <person name="Pipaliya S."/>
            <person name="Dacks J."/>
            <person name="Roger A.J."/>
        </authorList>
    </citation>
    <scope>NUCLEOTIDE SEQUENCE</scope>
    <source>
        <strain evidence="2">BMAN</strain>
    </source>
</reference>
<feature type="transmembrane region" description="Helical" evidence="1">
    <location>
        <begin position="131"/>
        <end position="152"/>
    </location>
</feature>
<keyword evidence="3" id="KW-1185">Reference proteome</keyword>
<dbReference type="Proteomes" id="UP001149090">
    <property type="component" value="Unassembled WGS sequence"/>
</dbReference>
<gene>
    <name evidence="2" type="ORF">M0811_07271</name>
</gene>
<dbReference type="AlphaFoldDB" id="A0A9Q0LME1"/>
<name>A0A9Q0LME1_ANAIG</name>
<organism evidence="2 3">
    <name type="scientific">Anaeramoeba ignava</name>
    <name type="common">Anaerobic marine amoeba</name>
    <dbReference type="NCBI Taxonomy" id="1746090"/>
    <lineage>
        <taxon>Eukaryota</taxon>
        <taxon>Metamonada</taxon>
        <taxon>Anaeramoebidae</taxon>
        <taxon>Anaeramoeba</taxon>
    </lineage>
</organism>
<sequence length="385" mass="45220">MAEWSKAIDSSSIGQMNKEQVEKEFRIKSPIWTPIIAETVSHLIGLPFLAILYWTKGSSWFHLYYATILGYYIVCSILLSHFFPAVNHPNIHGFFRHIVAAMSGAQLYFFHEELFIRWFHIDSAYLQEAHFLWIVFGFFFAGFDDSFFLGYLTKWMKLDWVRALFWIIIVWIFWLILFYSPLLCNGKAKLDIVRFENVIGVMQWVIMAKLTTNLHLKDWYNSIKWRHVLIRAFVSLSIAVISGIFFAYLWYGISRGIWRDASKAEIWHSVITAGTAPLAPIILVGLYTTNYSGKFKKGKLALVRVLTIIVGTLLCYFFYNGVISQMNVMGDRKLSWLKKDILNYNFTVHNLQLTHFWFNRRVFFVKEVTKEKVDWSDLENTPKKD</sequence>
<dbReference type="OrthoDB" id="10512134at2759"/>
<proteinExistence type="predicted"/>
<evidence type="ECO:0000256" key="1">
    <source>
        <dbReference type="SAM" id="Phobius"/>
    </source>
</evidence>
<feature type="transmembrane region" description="Helical" evidence="1">
    <location>
        <begin position="164"/>
        <end position="183"/>
    </location>
</feature>
<protein>
    <submittedName>
        <fullName evidence="2">Uncharacterized protein</fullName>
    </submittedName>
</protein>
<evidence type="ECO:0000313" key="3">
    <source>
        <dbReference type="Proteomes" id="UP001149090"/>
    </source>
</evidence>
<keyword evidence="1" id="KW-0812">Transmembrane</keyword>
<dbReference type="EMBL" id="JAPDFW010000065">
    <property type="protein sequence ID" value="KAJ5075301.1"/>
    <property type="molecule type" value="Genomic_DNA"/>
</dbReference>
<feature type="transmembrane region" description="Helical" evidence="1">
    <location>
        <begin position="301"/>
        <end position="319"/>
    </location>
</feature>
<feature type="transmembrane region" description="Helical" evidence="1">
    <location>
        <begin position="94"/>
        <end position="111"/>
    </location>
</feature>
<feature type="transmembrane region" description="Helical" evidence="1">
    <location>
        <begin position="61"/>
        <end position="82"/>
    </location>
</feature>
<keyword evidence="1" id="KW-1133">Transmembrane helix</keyword>
<feature type="transmembrane region" description="Helical" evidence="1">
    <location>
        <begin position="35"/>
        <end position="55"/>
    </location>
</feature>
<evidence type="ECO:0000313" key="2">
    <source>
        <dbReference type="EMBL" id="KAJ5075301.1"/>
    </source>
</evidence>